<proteinExistence type="predicted"/>
<dbReference type="EMBL" id="JBFOLJ010000001">
    <property type="protein sequence ID" value="KAL2555655.1"/>
    <property type="molecule type" value="Genomic_DNA"/>
</dbReference>
<reference evidence="3" key="1">
    <citation type="submission" date="2024-07" db="EMBL/GenBank/DDBJ databases">
        <title>Two chromosome-level genome assemblies of Korean endemic species Abeliophyllum distichum and Forsythia ovata (Oleaceae).</title>
        <authorList>
            <person name="Jang H."/>
        </authorList>
    </citation>
    <scope>NUCLEOTIDE SEQUENCE [LARGE SCALE GENOMIC DNA]</scope>
</reference>
<sequence>MTDNAIKNHWNSLVKKILDMYLAAGLLSQFQGPPLVSYQNQSVASSFSKAQQSSKDDSVVKDRVEVEEIREETPRKKKEDRKPGMVGRKTVDSTMISRKRRQWPGQRGVLHQRGLSSGKA</sequence>
<protein>
    <submittedName>
        <fullName evidence="2">Transcription factor</fullName>
    </submittedName>
</protein>
<dbReference type="Proteomes" id="UP001604277">
    <property type="component" value="Unassembled WGS sequence"/>
</dbReference>
<name>A0ABD1X1V7_9LAMI</name>
<gene>
    <name evidence="2" type="ORF">Fot_00394</name>
</gene>
<comment type="caution">
    <text evidence="2">The sequence shown here is derived from an EMBL/GenBank/DDBJ whole genome shotgun (WGS) entry which is preliminary data.</text>
</comment>
<evidence type="ECO:0000313" key="3">
    <source>
        <dbReference type="Proteomes" id="UP001604277"/>
    </source>
</evidence>
<dbReference type="AlphaFoldDB" id="A0ABD1X1V7"/>
<evidence type="ECO:0000256" key="1">
    <source>
        <dbReference type="SAM" id="MobiDB-lite"/>
    </source>
</evidence>
<organism evidence="2 3">
    <name type="scientific">Forsythia ovata</name>
    <dbReference type="NCBI Taxonomy" id="205694"/>
    <lineage>
        <taxon>Eukaryota</taxon>
        <taxon>Viridiplantae</taxon>
        <taxon>Streptophyta</taxon>
        <taxon>Embryophyta</taxon>
        <taxon>Tracheophyta</taxon>
        <taxon>Spermatophyta</taxon>
        <taxon>Magnoliopsida</taxon>
        <taxon>eudicotyledons</taxon>
        <taxon>Gunneridae</taxon>
        <taxon>Pentapetalae</taxon>
        <taxon>asterids</taxon>
        <taxon>lamiids</taxon>
        <taxon>Lamiales</taxon>
        <taxon>Oleaceae</taxon>
        <taxon>Forsythieae</taxon>
        <taxon>Forsythia</taxon>
    </lineage>
</organism>
<keyword evidence="3" id="KW-1185">Reference proteome</keyword>
<accession>A0ABD1X1V7</accession>
<feature type="region of interest" description="Disordered" evidence="1">
    <location>
        <begin position="67"/>
        <end position="120"/>
    </location>
</feature>
<evidence type="ECO:0000313" key="2">
    <source>
        <dbReference type="EMBL" id="KAL2555655.1"/>
    </source>
</evidence>